<keyword evidence="6" id="KW-0963">Cytoplasm</keyword>
<dbReference type="InterPro" id="IPR002939">
    <property type="entry name" value="DnaJ_C"/>
</dbReference>
<dbReference type="CDD" id="cd06257">
    <property type="entry name" value="DnaJ"/>
    <property type="match status" value="1"/>
</dbReference>
<feature type="binding site" evidence="6">
    <location>
        <position position="201"/>
    </location>
    <ligand>
        <name>Zn(2+)</name>
        <dbReference type="ChEBI" id="CHEBI:29105"/>
        <label>1</label>
    </ligand>
</feature>
<accession>A0A4P6MBU5</accession>
<feature type="binding site" evidence="6">
    <location>
        <position position="187"/>
    </location>
    <ligand>
        <name>Zn(2+)</name>
        <dbReference type="ChEBI" id="CHEBI:29105"/>
        <label>2</label>
    </ligand>
</feature>
<reference evidence="10 11" key="1">
    <citation type="submission" date="2019-02" db="EMBL/GenBank/DDBJ databases">
        <title>Draft Genome Sequence of Maize Bushy Stunt-like Phytoplasma group 16SrI-B (Aster yellows) in South Africa.</title>
        <authorList>
            <person name="Coetzee B."/>
            <person name="Douglas-Smit N."/>
            <person name="Maree H.J."/>
            <person name="Burger J.T."/>
            <person name="Kruger K."/>
            <person name="Pietersen G."/>
        </authorList>
    </citation>
    <scope>NUCLEOTIDE SEQUENCE [LARGE SCALE GENOMIC DNA]</scope>
    <source>
        <strain evidence="10 11">De Villa</strain>
    </source>
</reference>
<dbReference type="SMART" id="SM00271">
    <property type="entry name" value="DnaJ"/>
    <property type="match status" value="1"/>
</dbReference>
<evidence type="ECO:0000256" key="2">
    <source>
        <dbReference type="ARBA" id="ARBA00022737"/>
    </source>
</evidence>
<comment type="function">
    <text evidence="6">Participates actively in the response to hyperosmotic and heat shock by preventing the aggregation of stress-denatured proteins and by disaggregating proteins, also in an autonomous, DnaK-independent fashion. Unfolded proteins bind initially to DnaJ; upon interaction with the DnaJ-bound protein, DnaK hydrolyzes its bound ATP, resulting in the formation of a stable complex. GrpE releases ADP from DnaK; ATP binding to DnaK triggers the release of the substrate protein, thus completing the reaction cycle. Several rounds of ATP-dependent interactions between DnaJ, DnaK and GrpE are required for fully efficient folding. Also involved, together with DnaK and GrpE, in the DNA replication of plasmids through activation of initiation proteins.</text>
</comment>
<dbReference type="InterPro" id="IPR008971">
    <property type="entry name" value="HSP40/DnaJ_pept-bd"/>
</dbReference>
<dbReference type="Pfam" id="PF01556">
    <property type="entry name" value="DnaJ_C"/>
    <property type="match status" value="1"/>
</dbReference>
<dbReference type="GO" id="GO:0005524">
    <property type="term" value="F:ATP binding"/>
    <property type="evidence" value="ECO:0007669"/>
    <property type="project" value="InterPro"/>
</dbReference>
<dbReference type="SUPFAM" id="SSF49493">
    <property type="entry name" value="HSP40/DnaJ peptide-binding domain"/>
    <property type="match status" value="2"/>
</dbReference>
<dbReference type="Pfam" id="PF00684">
    <property type="entry name" value="DnaJ_CXXCXGXG"/>
    <property type="match status" value="1"/>
</dbReference>
<keyword evidence="4 6" id="KW-0862">Zinc</keyword>
<dbReference type="InterPro" id="IPR036869">
    <property type="entry name" value="J_dom_sf"/>
</dbReference>
<dbReference type="Gene3D" id="6.20.20.10">
    <property type="match status" value="2"/>
</dbReference>
<feature type="domain" description="J" evidence="8">
    <location>
        <begin position="5"/>
        <end position="69"/>
    </location>
</feature>
<feature type="binding site" evidence="6">
    <location>
        <position position="198"/>
    </location>
    <ligand>
        <name>Zn(2+)</name>
        <dbReference type="ChEBI" id="CHEBI:29105"/>
        <label>1</label>
    </ligand>
</feature>
<evidence type="ECO:0000259" key="8">
    <source>
        <dbReference type="PROSITE" id="PS50076"/>
    </source>
</evidence>
<feature type="domain" description="CR-type" evidence="9">
    <location>
        <begin position="128"/>
        <end position="210"/>
    </location>
</feature>
<evidence type="ECO:0000256" key="3">
    <source>
        <dbReference type="ARBA" id="ARBA00022771"/>
    </source>
</evidence>
<dbReference type="GO" id="GO:0008270">
    <property type="term" value="F:zinc ion binding"/>
    <property type="evidence" value="ECO:0007669"/>
    <property type="project" value="UniProtKB-UniRule"/>
</dbReference>
<dbReference type="GO" id="GO:0051082">
    <property type="term" value="F:unfolded protein binding"/>
    <property type="evidence" value="ECO:0007669"/>
    <property type="project" value="UniProtKB-UniRule"/>
</dbReference>
<evidence type="ECO:0000313" key="10">
    <source>
        <dbReference type="EMBL" id="QBF23693.1"/>
    </source>
</evidence>
<dbReference type="CDD" id="cd10747">
    <property type="entry name" value="DnaJ_C"/>
    <property type="match status" value="1"/>
</dbReference>
<dbReference type="InterPro" id="IPR018253">
    <property type="entry name" value="DnaJ_domain_CS"/>
</dbReference>
<dbReference type="PROSITE" id="PS00636">
    <property type="entry name" value="DNAJ_1"/>
    <property type="match status" value="1"/>
</dbReference>
<protein>
    <recommendedName>
        <fullName evidence="6">Chaperone protein DnaJ</fullName>
    </recommendedName>
</protein>
<feature type="binding site" evidence="6">
    <location>
        <position position="141"/>
    </location>
    <ligand>
        <name>Zn(2+)</name>
        <dbReference type="ChEBI" id="CHEBI:29105"/>
        <label>1</label>
    </ligand>
</feature>
<sequence>MTKKDYYHILGLDKDASPEDIKKAYRSLAKKYHPDISKEANAESKFKEIQEAYSVLGDASKKSNYDRFGDASDNGFSGFGGGGFDGFDSFGDSFFSSFGDIFGNQQTKKTSYDKKVEMTISFMDAVLGANKTIEITVEADCRVCHGKGAVSNQDVITCKRCGGTGQIITEQRTFLGNIRSRQVCPNCSGKGQEIKNKCYACHGQKRQKVKQSATFNIPAGIQEGMSLQVPGKGNFIPLSNNQKAGDLYITFKVRPHESFVRREYDIILEIFITFPEAVLGTNILIPTIYGEVALKIPAGIQSGNKLRMKNKGVAHLNSSYRKGDQYVVVHIKTPNQLSLEEKRLYQKLLDLQYRS</sequence>
<comment type="subunit">
    <text evidence="6">Homodimer.</text>
</comment>
<comment type="cofactor">
    <cofactor evidence="6">
        <name>Zn(2+)</name>
        <dbReference type="ChEBI" id="CHEBI:29105"/>
    </cofactor>
    <text evidence="6">Binds 2 Zn(2+) ions per monomer.</text>
</comment>
<name>A0A4P6MBU5_9MOLU</name>
<comment type="subcellular location">
    <subcellularLocation>
        <location evidence="6">Cytoplasm</location>
    </subcellularLocation>
</comment>
<comment type="similarity">
    <text evidence="6">Belongs to the DnaJ family.</text>
</comment>
<keyword evidence="11" id="KW-1185">Reference proteome</keyword>
<dbReference type="Pfam" id="PF00226">
    <property type="entry name" value="DnaJ"/>
    <property type="match status" value="1"/>
</dbReference>
<dbReference type="InterPro" id="IPR001305">
    <property type="entry name" value="HSP_DnaJ_Cys-rich_dom"/>
</dbReference>
<keyword evidence="1 6" id="KW-0479">Metal-binding</keyword>
<gene>
    <name evidence="6 10" type="primary">dnaJ</name>
    <name evidence="10" type="ORF">EXT02_00415</name>
</gene>
<dbReference type="InterPro" id="IPR036410">
    <property type="entry name" value="HSP_DnaJ_Cys-rich_dom_sf"/>
</dbReference>
<dbReference type="GO" id="GO:0005737">
    <property type="term" value="C:cytoplasm"/>
    <property type="evidence" value="ECO:0007669"/>
    <property type="project" value="UniProtKB-SubCell"/>
</dbReference>
<dbReference type="GO" id="GO:0009408">
    <property type="term" value="P:response to heat"/>
    <property type="evidence" value="ECO:0007669"/>
    <property type="project" value="InterPro"/>
</dbReference>
<feature type="binding site" evidence="6">
    <location>
        <position position="161"/>
    </location>
    <ligand>
        <name>Zn(2+)</name>
        <dbReference type="ChEBI" id="CHEBI:29105"/>
        <label>2</label>
    </ligand>
</feature>
<dbReference type="GO" id="GO:0006260">
    <property type="term" value="P:DNA replication"/>
    <property type="evidence" value="ECO:0007669"/>
    <property type="project" value="UniProtKB-KW"/>
</dbReference>
<dbReference type="RefSeq" id="WP_130427364.1">
    <property type="nucleotide sequence ID" value="NZ_CP035949.1"/>
</dbReference>
<evidence type="ECO:0000256" key="5">
    <source>
        <dbReference type="ARBA" id="ARBA00023186"/>
    </source>
</evidence>
<keyword evidence="3 6" id="KW-0863">Zinc-finger</keyword>
<keyword evidence="6" id="KW-0235">DNA replication</keyword>
<evidence type="ECO:0000256" key="4">
    <source>
        <dbReference type="ARBA" id="ARBA00022833"/>
    </source>
</evidence>
<dbReference type="HAMAP" id="MF_01152">
    <property type="entry name" value="DnaJ"/>
    <property type="match status" value="1"/>
</dbReference>
<dbReference type="PANTHER" id="PTHR43096:SF52">
    <property type="entry name" value="DNAJ HOMOLOG 1, MITOCHONDRIAL-RELATED"/>
    <property type="match status" value="1"/>
</dbReference>
<evidence type="ECO:0000256" key="7">
    <source>
        <dbReference type="PROSITE-ProRule" id="PRU00546"/>
    </source>
</evidence>
<feature type="binding site" evidence="6">
    <location>
        <position position="158"/>
    </location>
    <ligand>
        <name>Zn(2+)</name>
        <dbReference type="ChEBI" id="CHEBI:29105"/>
        <label>2</label>
    </ligand>
</feature>
<keyword evidence="5 6" id="KW-0143">Chaperone</keyword>
<evidence type="ECO:0000259" key="9">
    <source>
        <dbReference type="PROSITE" id="PS51188"/>
    </source>
</evidence>
<keyword evidence="6" id="KW-0346">Stress response</keyword>
<dbReference type="AlphaFoldDB" id="A0A4P6MBU5"/>
<feature type="zinc finger region" description="CR-type" evidence="7">
    <location>
        <begin position="128"/>
        <end position="210"/>
    </location>
</feature>
<dbReference type="GO" id="GO:0031072">
    <property type="term" value="F:heat shock protein binding"/>
    <property type="evidence" value="ECO:0007669"/>
    <property type="project" value="InterPro"/>
</dbReference>
<evidence type="ECO:0000256" key="6">
    <source>
        <dbReference type="HAMAP-Rule" id="MF_01152"/>
    </source>
</evidence>
<dbReference type="PANTHER" id="PTHR43096">
    <property type="entry name" value="DNAJ HOMOLOG 1, MITOCHONDRIAL-RELATED"/>
    <property type="match status" value="1"/>
</dbReference>
<feature type="binding site" evidence="6">
    <location>
        <position position="184"/>
    </location>
    <ligand>
        <name>Zn(2+)</name>
        <dbReference type="ChEBI" id="CHEBI:29105"/>
        <label>2</label>
    </ligand>
</feature>
<keyword evidence="2 6" id="KW-0677">Repeat</keyword>
<dbReference type="Gene3D" id="2.60.260.20">
    <property type="entry name" value="Urease metallochaperone UreE, N-terminal domain"/>
    <property type="match status" value="2"/>
</dbReference>
<dbReference type="SUPFAM" id="SSF46565">
    <property type="entry name" value="Chaperone J-domain"/>
    <property type="match status" value="1"/>
</dbReference>
<dbReference type="Gene3D" id="1.10.287.110">
    <property type="entry name" value="DnaJ domain"/>
    <property type="match status" value="1"/>
</dbReference>
<dbReference type="PRINTS" id="PR00625">
    <property type="entry name" value="JDOMAIN"/>
</dbReference>
<dbReference type="NCBIfam" id="TIGR02349">
    <property type="entry name" value="DnaJ_bact"/>
    <property type="match status" value="1"/>
</dbReference>
<comment type="domain">
    <text evidence="6">The J domain is necessary and sufficient to stimulate DnaK ATPase activity. Zinc center 1 plays an important role in the autonomous, DnaK-independent chaperone activity of DnaJ. Zinc center 2 is essential for interaction with DnaK and for DnaJ activity.</text>
</comment>
<organism evidence="10 11">
    <name type="scientific">'Catharanthus roseus' aster yellows phytoplasma</name>
    <dbReference type="NCBI Taxonomy" id="1193712"/>
    <lineage>
        <taxon>Bacteria</taxon>
        <taxon>Bacillati</taxon>
        <taxon>Mycoplasmatota</taxon>
        <taxon>Mollicutes</taxon>
        <taxon>Acholeplasmatales</taxon>
        <taxon>Acholeplasmataceae</taxon>
        <taxon>Candidatus Phytoplasma</taxon>
        <taxon>16SrI (Aster yellows group)</taxon>
    </lineage>
</organism>
<dbReference type="SUPFAM" id="SSF57938">
    <property type="entry name" value="DnaJ/Hsp40 cysteine-rich domain"/>
    <property type="match status" value="1"/>
</dbReference>
<dbReference type="InterPro" id="IPR012724">
    <property type="entry name" value="DnaJ"/>
</dbReference>
<evidence type="ECO:0000313" key="11">
    <source>
        <dbReference type="Proteomes" id="UP000289726"/>
    </source>
</evidence>
<dbReference type="GO" id="GO:0042026">
    <property type="term" value="P:protein refolding"/>
    <property type="evidence" value="ECO:0007669"/>
    <property type="project" value="TreeGrafter"/>
</dbReference>
<dbReference type="InterPro" id="IPR001623">
    <property type="entry name" value="DnaJ_domain"/>
</dbReference>
<feature type="binding site" evidence="6">
    <location>
        <position position="144"/>
    </location>
    <ligand>
        <name>Zn(2+)</name>
        <dbReference type="ChEBI" id="CHEBI:29105"/>
        <label>1</label>
    </ligand>
</feature>
<dbReference type="NCBIfam" id="NF008035">
    <property type="entry name" value="PRK10767.1"/>
    <property type="match status" value="1"/>
</dbReference>
<dbReference type="EMBL" id="CP035949">
    <property type="protein sequence ID" value="QBF23693.1"/>
    <property type="molecule type" value="Genomic_DNA"/>
</dbReference>
<dbReference type="FunFam" id="2.60.260.20:FF:000005">
    <property type="entry name" value="Chaperone protein dnaJ 1, mitochondrial"/>
    <property type="match status" value="1"/>
</dbReference>
<dbReference type="PROSITE" id="PS50076">
    <property type="entry name" value="DNAJ_2"/>
    <property type="match status" value="1"/>
</dbReference>
<dbReference type="Proteomes" id="UP000289726">
    <property type="component" value="Chromosome"/>
</dbReference>
<proteinExistence type="inferred from homology"/>
<comment type="caution">
    <text evidence="6">Lacks conserved residue(s) required for the propagation of feature annotation.</text>
</comment>
<dbReference type="PROSITE" id="PS51188">
    <property type="entry name" value="ZF_CR"/>
    <property type="match status" value="1"/>
</dbReference>
<evidence type="ECO:0000256" key="1">
    <source>
        <dbReference type="ARBA" id="ARBA00022723"/>
    </source>
</evidence>